<evidence type="ECO:0000313" key="4">
    <source>
        <dbReference type="Proteomes" id="UP001305647"/>
    </source>
</evidence>
<sequence length="315" mass="34720">MSQGVCCTCASLLAAVPRVSSLSEKPLPDDRHLDCCGRTICSDCIHKNPRFLDYCPYCQTSGRAPPPSRLKQTPRASGTEPDSNPPPYSTIAAQISDTTAPLPPPPPYPTTTTTSPPSSPQPVEKPGYTTHHLRHPPHPTPDTLTSLSLQYGIPARLLLQHNKIPPDAAYLLAARHTLLIPTAYCSRISQNNNNNNNNIINNNKDSNENNHIPSASLSPHPVEDEAERERKVTIRRWMVACKEWDYDTAVVYLDESGYDFAEAVRRYVEDCEWEREHPLERTGKGKGKGRVLGMAGGGRGGSRTGRELLLGWLKG</sequence>
<evidence type="ECO:0008006" key="5">
    <source>
        <dbReference type="Google" id="ProtNLM"/>
    </source>
</evidence>
<feature type="compositionally biased region" description="Gly residues" evidence="1">
    <location>
        <begin position="294"/>
        <end position="303"/>
    </location>
</feature>
<dbReference type="EMBL" id="MU863624">
    <property type="protein sequence ID" value="KAK4106552.1"/>
    <property type="molecule type" value="Genomic_DNA"/>
</dbReference>
<proteinExistence type="predicted"/>
<dbReference type="Proteomes" id="UP001305647">
    <property type="component" value="Unassembled WGS sequence"/>
</dbReference>
<feature type="region of interest" description="Disordered" evidence="1">
    <location>
        <begin position="196"/>
        <end position="225"/>
    </location>
</feature>
<evidence type="ECO:0000256" key="1">
    <source>
        <dbReference type="SAM" id="MobiDB-lite"/>
    </source>
</evidence>
<reference evidence="3" key="1">
    <citation type="journal article" date="2023" name="Mol. Phylogenet. Evol.">
        <title>Genome-scale phylogeny and comparative genomics of the fungal order Sordariales.</title>
        <authorList>
            <person name="Hensen N."/>
            <person name="Bonometti L."/>
            <person name="Westerberg I."/>
            <person name="Brannstrom I.O."/>
            <person name="Guillou S."/>
            <person name="Cros-Aarteil S."/>
            <person name="Calhoun S."/>
            <person name="Haridas S."/>
            <person name="Kuo A."/>
            <person name="Mondo S."/>
            <person name="Pangilinan J."/>
            <person name="Riley R."/>
            <person name="LaButti K."/>
            <person name="Andreopoulos B."/>
            <person name="Lipzen A."/>
            <person name="Chen C."/>
            <person name="Yan M."/>
            <person name="Daum C."/>
            <person name="Ng V."/>
            <person name="Clum A."/>
            <person name="Steindorff A."/>
            <person name="Ohm R.A."/>
            <person name="Martin F."/>
            <person name="Silar P."/>
            <person name="Natvig D.O."/>
            <person name="Lalanne C."/>
            <person name="Gautier V."/>
            <person name="Ament-Velasquez S.L."/>
            <person name="Kruys A."/>
            <person name="Hutchinson M.I."/>
            <person name="Powell A.J."/>
            <person name="Barry K."/>
            <person name="Miller A.N."/>
            <person name="Grigoriev I.V."/>
            <person name="Debuchy R."/>
            <person name="Gladieux P."/>
            <person name="Hiltunen Thoren M."/>
            <person name="Johannesson H."/>
        </authorList>
    </citation>
    <scope>NUCLEOTIDE SEQUENCE</scope>
    <source>
        <strain evidence="3">CBS 757.83</strain>
    </source>
</reference>
<evidence type="ECO:0000313" key="3">
    <source>
        <dbReference type="EMBL" id="KAK4106552.1"/>
    </source>
</evidence>
<feature type="signal peptide" evidence="2">
    <location>
        <begin position="1"/>
        <end position="21"/>
    </location>
</feature>
<evidence type="ECO:0000256" key="2">
    <source>
        <dbReference type="SAM" id="SignalP"/>
    </source>
</evidence>
<feature type="compositionally biased region" description="Polar residues" evidence="1">
    <location>
        <begin position="70"/>
        <end position="82"/>
    </location>
</feature>
<name>A0AAN6QG13_9PEZI</name>
<organism evidence="3 4">
    <name type="scientific">Parathielavia hyrcaniae</name>
    <dbReference type="NCBI Taxonomy" id="113614"/>
    <lineage>
        <taxon>Eukaryota</taxon>
        <taxon>Fungi</taxon>
        <taxon>Dikarya</taxon>
        <taxon>Ascomycota</taxon>
        <taxon>Pezizomycotina</taxon>
        <taxon>Sordariomycetes</taxon>
        <taxon>Sordariomycetidae</taxon>
        <taxon>Sordariales</taxon>
        <taxon>Chaetomiaceae</taxon>
        <taxon>Parathielavia</taxon>
    </lineage>
</organism>
<dbReference type="AlphaFoldDB" id="A0AAN6QG13"/>
<gene>
    <name evidence="3" type="ORF">N658DRAFT_512359</name>
</gene>
<feature type="chain" id="PRO_5043015697" description="LysM domain-containing protein" evidence="2">
    <location>
        <begin position="22"/>
        <end position="315"/>
    </location>
</feature>
<comment type="caution">
    <text evidence="3">The sequence shown here is derived from an EMBL/GenBank/DDBJ whole genome shotgun (WGS) entry which is preliminary data.</text>
</comment>
<accession>A0AAN6QG13</accession>
<feature type="region of interest" description="Disordered" evidence="1">
    <location>
        <begin position="280"/>
        <end position="303"/>
    </location>
</feature>
<protein>
    <recommendedName>
        <fullName evidence="5">LysM domain-containing protein</fullName>
    </recommendedName>
</protein>
<keyword evidence="2" id="KW-0732">Signal</keyword>
<keyword evidence="4" id="KW-1185">Reference proteome</keyword>
<reference evidence="3" key="2">
    <citation type="submission" date="2023-05" db="EMBL/GenBank/DDBJ databases">
        <authorList>
            <consortium name="Lawrence Berkeley National Laboratory"/>
            <person name="Steindorff A."/>
            <person name="Hensen N."/>
            <person name="Bonometti L."/>
            <person name="Westerberg I."/>
            <person name="Brannstrom I.O."/>
            <person name="Guillou S."/>
            <person name="Cros-Aarteil S."/>
            <person name="Calhoun S."/>
            <person name="Haridas S."/>
            <person name="Kuo A."/>
            <person name="Mondo S."/>
            <person name="Pangilinan J."/>
            <person name="Riley R."/>
            <person name="Labutti K."/>
            <person name="Andreopoulos B."/>
            <person name="Lipzen A."/>
            <person name="Chen C."/>
            <person name="Yanf M."/>
            <person name="Daum C."/>
            <person name="Ng V."/>
            <person name="Clum A."/>
            <person name="Ohm R."/>
            <person name="Martin F."/>
            <person name="Silar P."/>
            <person name="Natvig D."/>
            <person name="Lalanne C."/>
            <person name="Gautier V."/>
            <person name="Ament-Velasquez S.L."/>
            <person name="Kruys A."/>
            <person name="Hutchinson M.I."/>
            <person name="Powell A.J."/>
            <person name="Barry K."/>
            <person name="Miller A.N."/>
            <person name="Grigoriev I.V."/>
            <person name="Debuchy R."/>
            <person name="Gladieux P."/>
            <person name="Thoren M.H."/>
            <person name="Johannesson H."/>
        </authorList>
    </citation>
    <scope>NUCLEOTIDE SEQUENCE</scope>
    <source>
        <strain evidence="3">CBS 757.83</strain>
    </source>
</reference>
<feature type="region of interest" description="Disordered" evidence="1">
    <location>
        <begin position="63"/>
        <end position="142"/>
    </location>
</feature>